<feature type="domain" description="Sialidase" evidence="2">
    <location>
        <begin position="31"/>
        <end position="304"/>
    </location>
</feature>
<dbReference type="Pfam" id="PF13088">
    <property type="entry name" value="BNR_2"/>
    <property type="match status" value="1"/>
</dbReference>
<evidence type="ECO:0000313" key="3">
    <source>
        <dbReference type="EMBL" id="MBE1612656.1"/>
    </source>
</evidence>
<accession>A0A927N5A9</accession>
<keyword evidence="4" id="KW-1185">Reference proteome</keyword>
<evidence type="ECO:0000313" key="4">
    <source>
        <dbReference type="Proteomes" id="UP000638648"/>
    </source>
</evidence>
<reference evidence="3" key="1">
    <citation type="submission" date="2020-10" db="EMBL/GenBank/DDBJ databases">
        <title>Sequencing the genomes of 1000 actinobacteria strains.</title>
        <authorList>
            <person name="Klenk H.-P."/>
        </authorList>
    </citation>
    <scope>NUCLEOTIDE SEQUENCE</scope>
    <source>
        <strain evidence="3">DSM 45354</strain>
    </source>
</reference>
<organism evidence="3 4">
    <name type="scientific">Actinopolymorpha pittospori</name>
    <dbReference type="NCBI Taxonomy" id="648752"/>
    <lineage>
        <taxon>Bacteria</taxon>
        <taxon>Bacillati</taxon>
        <taxon>Actinomycetota</taxon>
        <taxon>Actinomycetes</taxon>
        <taxon>Propionibacteriales</taxon>
        <taxon>Actinopolymorphaceae</taxon>
        <taxon>Actinopolymorpha</taxon>
    </lineage>
</organism>
<dbReference type="AlphaFoldDB" id="A0A927N5A9"/>
<evidence type="ECO:0000259" key="2">
    <source>
        <dbReference type="Pfam" id="PF13088"/>
    </source>
</evidence>
<dbReference type="SUPFAM" id="SSF50939">
    <property type="entry name" value="Sialidases"/>
    <property type="match status" value="1"/>
</dbReference>
<dbReference type="Gene3D" id="2.120.10.10">
    <property type="match status" value="1"/>
</dbReference>
<gene>
    <name evidence="3" type="ORF">HEB94_009504</name>
</gene>
<comment type="caution">
    <text evidence="3">The sequence shown here is derived from an EMBL/GenBank/DDBJ whole genome shotgun (WGS) entry which is preliminary data.</text>
</comment>
<dbReference type="PANTHER" id="PTHR43752:SF2">
    <property type="entry name" value="BNR_ASP-BOX REPEAT FAMILY PROTEIN"/>
    <property type="match status" value="1"/>
</dbReference>
<sequence>MAQVTKEFVVVDDPRFAACHASTVLSHPDGLLVAWFGGSREGADDVAIWLARRTPGRGWTRAVSVADEDELPHWNPVLFAASDGEISLFYKVGRRIPAWRTRVIRSRDGGHSWSDPEELVPGDEGGRGPVKNKPILLADGGWLAPASVETETTWDAFTDLSHDTGRTWKRGESVPVDHASFPGKGVIQPTLWESGPGRVHMLLRSTNGWVCRSDSTDGGRTWAPAEATSLPNNNSGLDLAELPDGRLVCVHNPVGVSWGPRTPLTAAISDDNGTTWRHWATLEDEAPGERVEFSYPAAVRDGDGIAVTYTWRRRGIVSARLTP</sequence>
<dbReference type="EMBL" id="JADBEM010000001">
    <property type="protein sequence ID" value="MBE1612656.1"/>
    <property type="molecule type" value="Genomic_DNA"/>
</dbReference>
<proteinExistence type="predicted"/>
<evidence type="ECO:0000256" key="1">
    <source>
        <dbReference type="SAM" id="MobiDB-lite"/>
    </source>
</evidence>
<feature type="region of interest" description="Disordered" evidence="1">
    <location>
        <begin position="107"/>
        <end position="127"/>
    </location>
</feature>
<dbReference type="Proteomes" id="UP000638648">
    <property type="component" value="Unassembled WGS sequence"/>
</dbReference>
<dbReference type="CDD" id="cd15482">
    <property type="entry name" value="Sialidase_non-viral"/>
    <property type="match status" value="1"/>
</dbReference>
<dbReference type="RefSeq" id="WP_192755659.1">
    <property type="nucleotide sequence ID" value="NZ_BAABJL010000140.1"/>
</dbReference>
<dbReference type="InterPro" id="IPR036278">
    <property type="entry name" value="Sialidase_sf"/>
</dbReference>
<name>A0A927N5A9_9ACTN</name>
<protein>
    <submittedName>
        <fullName evidence="3">Neuraminidase</fullName>
    </submittedName>
</protein>
<dbReference type="InterPro" id="IPR011040">
    <property type="entry name" value="Sialidase"/>
</dbReference>
<dbReference type="PANTHER" id="PTHR43752">
    <property type="entry name" value="BNR/ASP-BOX REPEAT FAMILY PROTEIN"/>
    <property type="match status" value="1"/>
</dbReference>